<dbReference type="EMBL" id="KM982178">
    <property type="protein sequence ID" value="AJO67864.1"/>
    <property type="molecule type" value="Genomic_DNA"/>
</dbReference>
<evidence type="ECO:0000256" key="3">
    <source>
        <dbReference type="ARBA" id="ARBA00023295"/>
    </source>
</evidence>
<dbReference type="SUPFAM" id="SSF51445">
    <property type="entry name" value="(Trans)glycosidases"/>
    <property type="match status" value="1"/>
</dbReference>
<name>A0A0H3V5F9_9BACT</name>
<protein>
    <recommendedName>
        <fullName evidence="6">Beta-xylanase</fullName>
        <ecNumber evidence="6">3.2.1.8</ecNumber>
    </recommendedName>
</protein>
<comment type="similarity">
    <text evidence="6">Belongs to the glycosyl hydrolase 10 (cellulase F) family.</text>
</comment>
<organism evidence="8">
    <name type="scientific">bacterium enrichment culture</name>
    <dbReference type="NCBI Taxonomy" id="207831"/>
    <lineage>
        <taxon>Bacteria</taxon>
        <taxon>environmental samples</taxon>
    </lineage>
</organism>
<dbReference type="EC" id="3.2.1.8" evidence="6"/>
<dbReference type="PROSITE" id="PS51760">
    <property type="entry name" value="GH10_2"/>
    <property type="match status" value="1"/>
</dbReference>
<evidence type="ECO:0000313" key="8">
    <source>
        <dbReference type="EMBL" id="AJO67864.1"/>
    </source>
</evidence>
<evidence type="ECO:0000256" key="6">
    <source>
        <dbReference type="RuleBase" id="RU361174"/>
    </source>
</evidence>
<dbReference type="PRINTS" id="PR00134">
    <property type="entry name" value="GLHYDRLASE10"/>
</dbReference>
<dbReference type="InterPro" id="IPR031158">
    <property type="entry name" value="GH10_AS"/>
</dbReference>
<comment type="catalytic activity">
    <reaction evidence="6">
        <text>Endohydrolysis of (1-&gt;4)-beta-D-xylosidic linkages in xylans.</text>
        <dbReference type="EC" id="3.2.1.8"/>
    </reaction>
</comment>
<accession>A0A0H3V5F9</accession>
<reference evidence="8" key="1">
    <citation type="journal article" date="2015" name="Front. Microbiol.">
        <title>Synergistic function of four novel thermostable glycoside hydrolases from a long-term enriched thermophilic methanogenic digester.</title>
        <authorList>
            <person name="Wang M."/>
            <person name="Lai G.L."/>
            <person name="Nie Y."/>
            <person name="Geng S."/>
            <person name="Liu L."/>
            <person name="Zhu B."/>
            <person name="Shi Z."/>
            <person name="Wu X.L."/>
        </authorList>
    </citation>
    <scope>NUCLEOTIDE SEQUENCE</scope>
</reference>
<dbReference type="GO" id="GO:0045493">
    <property type="term" value="P:xylan catabolic process"/>
    <property type="evidence" value="ECO:0007669"/>
    <property type="project" value="UniProtKB-KW"/>
</dbReference>
<evidence type="ECO:0000256" key="2">
    <source>
        <dbReference type="ARBA" id="ARBA00023277"/>
    </source>
</evidence>
<feature type="active site" description="Nucleophile" evidence="5">
    <location>
        <position position="267"/>
    </location>
</feature>
<dbReference type="PROSITE" id="PS00591">
    <property type="entry name" value="GH10_1"/>
    <property type="match status" value="1"/>
</dbReference>
<evidence type="ECO:0000256" key="1">
    <source>
        <dbReference type="ARBA" id="ARBA00022801"/>
    </source>
</evidence>
<dbReference type="AlphaFoldDB" id="A0A0H3V5F9"/>
<dbReference type="Pfam" id="PF00331">
    <property type="entry name" value="Glyco_hydro_10"/>
    <property type="match status" value="1"/>
</dbReference>
<dbReference type="InterPro" id="IPR044846">
    <property type="entry name" value="GH10"/>
</dbReference>
<evidence type="ECO:0000259" key="7">
    <source>
        <dbReference type="PROSITE" id="PS51760"/>
    </source>
</evidence>
<dbReference type="PANTHER" id="PTHR31490:SF90">
    <property type="entry name" value="ENDO-1,4-BETA-XYLANASE A"/>
    <property type="match status" value="1"/>
</dbReference>
<keyword evidence="3 6" id="KW-0326">Glycosidase</keyword>
<dbReference type="InterPro" id="IPR001000">
    <property type="entry name" value="GH10_dom"/>
</dbReference>
<proteinExistence type="inferred from homology"/>
<keyword evidence="1 6" id="KW-0378">Hydrolase</keyword>
<dbReference type="Gene3D" id="3.20.20.80">
    <property type="entry name" value="Glycosidases"/>
    <property type="match status" value="1"/>
</dbReference>
<dbReference type="InterPro" id="IPR017853">
    <property type="entry name" value="GH"/>
</dbReference>
<evidence type="ECO:0000256" key="5">
    <source>
        <dbReference type="PROSITE-ProRule" id="PRU10061"/>
    </source>
</evidence>
<dbReference type="PANTHER" id="PTHR31490">
    <property type="entry name" value="GLYCOSYL HYDROLASE"/>
    <property type="match status" value="1"/>
</dbReference>
<sequence>MLARKAAHLSLVVLLLLSFYIPARGEAGGVPMLKDIYAGDFLIGFAARSDYWLDEPLLDHFNAVTAENMMKWEALQPRPGEFRFTQADNLVRYAQEHGMAVIGHTLIWHNQTPDWVFKDENGREVSREVLLARMEEHIKTVVGHFKGRVKGWDVVNEAVEYNPATGKWELRDTPWRRIIGDDYIEYAFRFAQEADPEAELYYNDYNAADVPKRDAIYALVKGLLEKGLRVDGIGMQGHWDLQHPSVEAIREAIELYSSLGVKVHITELDISVYTWDDRANRYPTGLPESVQEQQAARYGDIFRLFKEYADVIERVTWWGVKDSHSWKNNFPVPRRPDYPLLFDGQGNPKPSFWAVVDPYSPWRENREKYSTAQDR</sequence>
<evidence type="ECO:0000256" key="4">
    <source>
        <dbReference type="ARBA" id="ARBA00023326"/>
    </source>
</evidence>
<dbReference type="SMART" id="SM00633">
    <property type="entry name" value="Glyco_10"/>
    <property type="match status" value="1"/>
</dbReference>
<feature type="domain" description="GH10" evidence="7">
    <location>
        <begin position="27"/>
        <end position="358"/>
    </location>
</feature>
<keyword evidence="2 6" id="KW-0119">Carbohydrate metabolism</keyword>
<dbReference type="GO" id="GO:0031176">
    <property type="term" value="F:endo-1,4-beta-xylanase activity"/>
    <property type="evidence" value="ECO:0007669"/>
    <property type="project" value="UniProtKB-EC"/>
</dbReference>
<keyword evidence="4 6" id="KW-0624">Polysaccharide degradation</keyword>
<keyword evidence="8" id="KW-0858">Xylan degradation</keyword>
<gene>
    <name evidence="8" type="primary">xyn</name>
</gene>